<protein>
    <submittedName>
        <fullName evidence="3">Uncharacterized protein LOC100900874</fullName>
    </submittedName>
</protein>
<reference evidence="3" key="1">
    <citation type="submission" date="2025-08" db="UniProtKB">
        <authorList>
            <consortium name="RefSeq"/>
        </authorList>
    </citation>
    <scope>IDENTIFICATION</scope>
</reference>
<proteinExistence type="predicted"/>
<dbReference type="GeneID" id="100900874"/>
<name>A0AAJ6VXI8_9ACAR</name>
<evidence type="ECO:0000256" key="1">
    <source>
        <dbReference type="SAM" id="SignalP"/>
    </source>
</evidence>
<feature type="chain" id="PRO_5042478619" evidence="1">
    <location>
        <begin position="19"/>
        <end position="164"/>
    </location>
</feature>
<evidence type="ECO:0000313" key="3">
    <source>
        <dbReference type="RefSeq" id="XP_003742163.1"/>
    </source>
</evidence>
<sequence>MMLNVLSICLALILGAQGAYVNDNQIEMRKIAAQGRLHRAVAQFAATGRGLSGITEVVMRAVERSMEAIPSIPSLDPQECMKRSVCEAHNQPDRYGVVGLALQLIFPPYLTGESEDAPLISKYQQAARYGRRNDAECGRHFDGCIVSPMEVTQKLLNYIMQQMK</sequence>
<gene>
    <name evidence="3" type="primary">LOC100900874</name>
</gene>
<evidence type="ECO:0000313" key="2">
    <source>
        <dbReference type="Proteomes" id="UP000694867"/>
    </source>
</evidence>
<keyword evidence="2" id="KW-1185">Reference proteome</keyword>
<feature type="signal peptide" evidence="1">
    <location>
        <begin position="1"/>
        <end position="18"/>
    </location>
</feature>
<organism evidence="2 3">
    <name type="scientific">Galendromus occidentalis</name>
    <name type="common">western predatory mite</name>
    <dbReference type="NCBI Taxonomy" id="34638"/>
    <lineage>
        <taxon>Eukaryota</taxon>
        <taxon>Metazoa</taxon>
        <taxon>Ecdysozoa</taxon>
        <taxon>Arthropoda</taxon>
        <taxon>Chelicerata</taxon>
        <taxon>Arachnida</taxon>
        <taxon>Acari</taxon>
        <taxon>Parasitiformes</taxon>
        <taxon>Mesostigmata</taxon>
        <taxon>Gamasina</taxon>
        <taxon>Phytoseioidea</taxon>
        <taxon>Phytoseiidae</taxon>
        <taxon>Typhlodrominae</taxon>
        <taxon>Galendromus</taxon>
    </lineage>
</organism>
<dbReference type="PANTHER" id="PTHR21398">
    <property type="entry name" value="AGAP007094-PA"/>
    <property type="match status" value="1"/>
</dbReference>
<dbReference type="PANTHER" id="PTHR21398:SF6">
    <property type="entry name" value="AGAP007094-PA"/>
    <property type="match status" value="1"/>
</dbReference>
<accession>A0AAJ6VXI8</accession>
<dbReference type="Proteomes" id="UP000694867">
    <property type="component" value="Unplaced"/>
</dbReference>
<dbReference type="InterPro" id="IPR006631">
    <property type="entry name" value="DM4_12"/>
</dbReference>
<keyword evidence="1" id="KW-0732">Signal</keyword>
<dbReference type="KEGG" id="goe:100900874"/>
<dbReference type="RefSeq" id="XP_003742163.1">
    <property type="nucleotide sequence ID" value="XM_003742115.1"/>
</dbReference>
<dbReference type="AlphaFoldDB" id="A0AAJ6VXI8"/>
<dbReference type="Pfam" id="PF07841">
    <property type="entry name" value="DM4_12"/>
    <property type="match status" value="1"/>
</dbReference>